<keyword evidence="5 7" id="KW-1133">Transmembrane helix</keyword>
<dbReference type="Proteomes" id="UP000578449">
    <property type="component" value="Unassembled WGS sequence"/>
</dbReference>
<keyword evidence="3" id="KW-1003">Cell membrane</keyword>
<evidence type="ECO:0000256" key="3">
    <source>
        <dbReference type="ARBA" id="ARBA00022475"/>
    </source>
</evidence>
<dbReference type="PANTHER" id="PTHR43386:SF25">
    <property type="entry name" value="PEPTIDE ABC TRANSPORTER PERMEASE PROTEIN"/>
    <property type="match status" value="1"/>
</dbReference>
<dbReference type="PROSITE" id="PS50928">
    <property type="entry name" value="ABC_TM1"/>
    <property type="match status" value="1"/>
</dbReference>
<evidence type="ECO:0000259" key="8">
    <source>
        <dbReference type="PROSITE" id="PS50928"/>
    </source>
</evidence>
<feature type="transmembrane region" description="Helical" evidence="7">
    <location>
        <begin position="114"/>
        <end position="132"/>
    </location>
</feature>
<feature type="transmembrane region" description="Helical" evidence="7">
    <location>
        <begin position="241"/>
        <end position="261"/>
    </location>
</feature>
<dbReference type="EMBL" id="JACHGN010000015">
    <property type="protein sequence ID" value="MBB5136636.1"/>
    <property type="molecule type" value="Genomic_DNA"/>
</dbReference>
<keyword evidence="10" id="KW-1185">Reference proteome</keyword>
<organism evidence="9 10">
    <name type="scientific">Thermocatellispora tengchongensis</name>
    <dbReference type="NCBI Taxonomy" id="1073253"/>
    <lineage>
        <taxon>Bacteria</taxon>
        <taxon>Bacillati</taxon>
        <taxon>Actinomycetota</taxon>
        <taxon>Actinomycetes</taxon>
        <taxon>Streptosporangiales</taxon>
        <taxon>Streptosporangiaceae</taxon>
        <taxon>Thermocatellispora</taxon>
    </lineage>
</organism>
<evidence type="ECO:0000313" key="10">
    <source>
        <dbReference type="Proteomes" id="UP000578449"/>
    </source>
</evidence>
<dbReference type="Gene3D" id="1.10.3720.10">
    <property type="entry name" value="MetI-like"/>
    <property type="match status" value="1"/>
</dbReference>
<dbReference type="InterPro" id="IPR035906">
    <property type="entry name" value="MetI-like_sf"/>
</dbReference>
<sequence>MRSSRFPAGSWPAFAAAAVLLAVAAAALLGPLLAPHTATRPVGLPYAPPGAAGLLGTDHLGRDVLSRVLLGGLPVLATSAAGALAGSALGVTAGLGAALLGARRAWAEGALLRPLDAVAALPPLVVLLLALTALPGRAGIVLAVAVAGAPLSARVIRAAAAPMVSRGHVEAAVARGESLGWLLGRELLPLVAGPVLADAGLRFVMAVYLVTAAGFLGMGTGGTDWGVLIAEALPGAGLQPAALAAPVLLVAALGVSVNVLADEMLRRGRAVLA</sequence>
<evidence type="ECO:0000256" key="4">
    <source>
        <dbReference type="ARBA" id="ARBA00022692"/>
    </source>
</evidence>
<feature type="transmembrane region" description="Helical" evidence="7">
    <location>
        <begin position="203"/>
        <end position="221"/>
    </location>
</feature>
<feature type="transmembrane region" description="Helical" evidence="7">
    <location>
        <begin position="75"/>
        <end position="102"/>
    </location>
</feature>
<name>A0A840PD44_9ACTN</name>
<evidence type="ECO:0000313" key="9">
    <source>
        <dbReference type="EMBL" id="MBB5136636.1"/>
    </source>
</evidence>
<dbReference type="AlphaFoldDB" id="A0A840PD44"/>
<feature type="transmembrane region" description="Helical" evidence="7">
    <location>
        <begin position="138"/>
        <end position="156"/>
    </location>
</feature>
<evidence type="ECO:0000256" key="2">
    <source>
        <dbReference type="ARBA" id="ARBA00022448"/>
    </source>
</evidence>
<keyword evidence="2 7" id="KW-0813">Transport</keyword>
<dbReference type="InterPro" id="IPR000515">
    <property type="entry name" value="MetI-like"/>
</dbReference>
<keyword evidence="4 7" id="KW-0812">Transmembrane</keyword>
<comment type="subcellular location">
    <subcellularLocation>
        <location evidence="1 7">Cell membrane</location>
        <topology evidence="1 7">Multi-pass membrane protein</topology>
    </subcellularLocation>
</comment>
<keyword evidence="6 7" id="KW-0472">Membrane</keyword>
<dbReference type="CDD" id="cd06261">
    <property type="entry name" value="TM_PBP2"/>
    <property type="match status" value="1"/>
</dbReference>
<dbReference type="SUPFAM" id="SSF161098">
    <property type="entry name" value="MetI-like"/>
    <property type="match status" value="1"/>
</dbReference>
<protein>
    <submittedName>
        <fullName evidence="9">Peptide/nickel transport system permease protein</fullName>
    </submittedName>
</protein>
<dbReference type="GO" id="GO:0055085">
    <property type="term" value="P:transmembrane transport"/>
    <property type="evidence" value="ECO:0007669"/>
    <property type="project" value="InterPro"/>
</dbReference>
<comment type="caution">
    <text evidence="9">The sequence shown here is derived from an EMBL/GenBank/DDBJ whole genome shotgun (WGS) entry which is preliminary data.</text>
</comment>
<gene>
    <name evidence="9" type="ORF">HNP84_006387</name>
</gene>
<comment type="similarity">
    <text evidence="7">Belongs to the binding-protein-dependent transport system permease family.</text>
</comment>
<dbReference type="PANTHER" id="PTHR43386">
    <property type="entry name" value="OLIGOPEPTIDE TRANSPORT SYSTEM PERMEASE PROTEIN APPC"/>
    <property type="match status" value="1"/>
</dbReference>
<feature type="domain" description="ABC transmembrane type-1" evidence="8">
    <location>
        <begin position="76"/>
        <end position="261"/>
    </location>
</feature>
<dbReference type="InterPro" id="IPR050366">
    <property type="entry name" value="BP-dependent_transpt_permease"/>
</dbReference>
<evidence type="ECO:0000256" key="1">
    <source>
        <dbReference type="ARBA" id="ARBA00004651"/>
    </source>
</evidence>
<evidence type="ECO:0000256" key="5">
    <source>
        <dbReference type="ARBA" id="ARBA00022989"/>
    </source>
</evidence>
<proteinExistence type="inferred from homology"/>
<dbReference type="Pfam" id="PF00528">
    <property type="entry name" value="BPD_transp_1"/>
    <property type="match status" value="1"/>
</dbReference>
<dbReference type="GO" id="GO:0005886">
    <property type="term" value="C:plasma membrane"/>
    <property type="evidence" value="ECO:0007669"/>
    <property type="project" value="UniProtKB-SubCell"/>
</dbReference>
<accession>A0A840PD44</accession>
<reference evidence="9 10" key="1">
    <citation type="submission" date="2020-08" db="EMBL/GenBank/DDBJ databases">
        <title>Genomic Encyclopedia of Type Strains, Phase IV (KMG-IV): sequencing the most valuable type-strain genomes for metagenomic binning, comparative biology and taxonomic classification.</title>
        <authorList>
            <person name="Goeker M."/>
        </authorList>
    </citation>
    <scope>NUCLEOTIDE SEQUENCE [LARGE SCALE GENOMIC DNA]</scope>
    <source>
        <strain evidence="9 10">DSM 45615</strain>
    </source>
</reference>
<dbReference type="RefSeq" id="WP_185053530.1">
    <property type="nucleotide sequence ID" value="NZ_BAABIX010000008.1"/>
</dbReference>
<evidence type="ECO:0000256" key="6">
    <source>
        <dbReference type="ARBA" id="ARBA00023136"/>
    </source>
</evidence>
<evidence type="ECO:0000256" key="7">
    <source>
        <dbReference type="RuleBase" id="RU363032"/>
    </source>
</evidence>